<gene>
    <name evidence="7" type="ORF">J7337_009496</name>
</gene>
<dbReference type="SUPFAM" id="SSF51905">
    <property type="entry name" value="FAD/NAD(P)-binding domain"/>
    <property type="match status" value="1"/>
</dbReference>
<dbReference type="GO" id="GO:0050660">
    <property type="term" value="F:flavin adenine dinucleotide binding"/>
    <property type="evidence" value="ECO:0007669"/>
    <property type="project" value="InterPro"/>
</dbReference>
<dbReference type="InterPro" id="IPR007867">
    <property type="entry name" value="GMC_OxRtase_C"/>
</dbReference>
<dbReference type="AlphaFoldDB" id="A0A9P8DB40"/>
<dbReference type="KEGG" id="fmu:J7337_009496"/>
<evidence type="ECO:0000256" key="2">
    <source>
        <dbReference type="ARBA" id="ARBA00010790"/>
    </source>
</evidence>
<dbReference type="InterPro" id="IPR012132">
    <property type="entry name" value="GMC_OxRdtase"/>
</dbReference>
<evidence type="ECO:0000313" key="7">
    <source>
        <dbReference type="EMBL" id="KAG9498685.1"/>
    </source>
</evidence>
<name>A0A9P8DB40_9HYPO</name>
<evidence type="ECO:0000256" key="3">
    <source>
        <dbReference type="ARBA" id="ARBA00022630"/>
    </source>
</evidence>
<dbReference type="PANTHER" id="PTHR11552:SF115">
    <property type="entry name" value="DEHYDROGENASE XPTC-RELATED"/>
    <property type="match status" value="1"/>
</dbReference>
<keyword evidence="4" id="KW-0274">FAD</keyword>
<evidence type="ECO:0000256" key="4">
    <source>
        <dbReference type="ARBA" id="ARBA00022827"/>
    </source>
</evidence>
<evidence type="ECO:0000313" key="8">
    <source>
        <dbReference type="Proteomes" id="UP000827133"/>
    </source>
</evidence>
<dbReference type="Pfam" id="PF05199">
    <property type="entry name" value="GMC_oxred_C"/>
    <property type="match status" value="1"/>
</dbReference>
<dbReference type="Gene3D" id="4.10.450.10">
    <property type="entry name" value="Glucose Oxidase, domain 2"/>
    <property type="match status" value="1"/>
</dbReference>
<proteinExistence type="inferred from homology"/>
<protein>
    <recommendedName>
        <fullName evidence="6">Glucose-methanol-choline oxidoreductase C-terminal domain-containing protein</fullName>
    </recommendedName>
</protein>
<organism evidence="7 8">
    <name type="scientific">Fusarium musae</name>
    <dbReference type="NCBI Taxonomy" id="1042133"/>
    <lineage>
        <taxon>Eukaryota</taxon>
        <taxon>Fungi</taxon>
        <taxon>Dikarya</taxon>
        <taxon>Ascomycota</taxon>
        <taxon>Pezizomycotina</taxon>
        <taxon>Sordariomycetes</taxon>
        <taxon>Hypocreomycetidae</taxon>
        <taxon>Hypocreales</taxon>
        <taxon>Nectriaceae</taxon>
        <taxon>Fusarium</taxon>
    </lineage>
</organism>
<evidence type="ECO:0000256" key="5">
    <source>
        <dbReference type="ARBA" id="ARBA00023002"/>
    </source>
</evidence>
<dbReference type="EMBL" id="JAHBCI010000007">
    <property type="protein sequence ID" value="KAG9498685.1"/>
    <property type="molecule type" value="Genomic_DNA"/>
</dbReference>
<dbReference type="RefSeq" id="XP_044677685.1">
    <property type="nucleotide sequence ID" value="XM_044827091.1"/>
</dbReference>
<dbReference type="GO" id="GO:0016614">
    <property type="term" value="F:oxidoreductase activity, acting on CH-OH group of donors"/>
    <property type="evidence" value="ECO:0007669"/>
    <property type="project" value="InterPro"/>
</dbReference>
<reference evidence="7" key="1">
    <citation type="journal article" date="2021" name="Mol. Plant Microbe Interact.">
        <title>Telomere to telomere genome assembly of Fusarium musae F31, causal agent of crown rot disease of banana.</title>
        <authorList>
            <person name="Degradi L."/>
            <person name="Tava V."/>
            <person name="Kunova A."/>
            <person name="Cortesi P."/>
            <person name="Saracchi M."/>
            <person name="Pasquali M."/>
        </authorList>
    </citation>
    <scope>NUCLEOTIDE SEQUENCE</scope>
    <source>
        <strain evidence="7">F31</strain>
    </source>
</reference>
<comment type="cofactor">
    <cofactor evidence="1">
        <name>FAD</name>
        <dbReference type="ChEBI" id="CHEBI:57692"/>
    </cofactor>
</comment>
<comment type="caution">
    <text evidence="7">The sequence shown here is derived from an EMBL/GenBank/DDBJ whole genome shotgun (WGS) entry which is preliminary data.</text>
</comment>
<dbReference type="Gene3D" id="3.30.560.10">
    <property type="entry name" value="Glucose Oxidase, domain 3"/>
    <property type="match status" value="3"/>
</dbReference>
<keyword evidence="8" id="KW-1185">Reference proteome</keyword>
<sequence>MAQYTSPTLSTSMTNLRTANILDGFAELGLPIIGDVNNGTAAGAMILPSSMYPDNQTRFDAREAHFNSVSSRYNLHIATNQTVTQLVLDSDSAYSLSQRVMGVEFALDDKSKVSGIGPSDVLKSLDIPVKIDLPGVGCDLQDHPMVYANYYYRNESYFTSGEITDDVYDEVAEEYIRNRTAAQKTFSRGTVRPSSSSIFDLPKLDPRYCSDPIDCEIIVLGLQMNAKLIQTDAMKELMPEAESAFDATDHETLMKHVMEKITTERHPSGTAAMMPLELGGVVDPELKVCGTCNLRIADASIMPLIPSANLQASVYTIAEKVGFQ</sequence>
<comment type="similarity">
    <text evidence="2">Belongs to the GMC oxidoreductase family.</text>
</comment>
<dbReference type="SUPFAM" id="SSF54373">
    <property type="entry name" value="FAD-linked reductases, C-terminal domain"/>
    <property type="match status" value="1"/>
</dbReference>
<keyword evidence="5" id="KW-0560">Oxidoreductase</keyword>
<dbReference type="Proteomes" id="UP000827133">
    <property type="component" value="Unassembled WGS sequence"/>
</dbReference>
<evidence type="ECO:0000259" key="6">
    <source>
        <dbReference type="Pfam" id="PF05199"/>
    </source>
</evidence>
<dbReference type="Gene3D" id="3.50.50.60">
    <property type="entry name" value="FAD/NAD(P)-binding domain"/>
    <property type="match status" value="3"/>
</dbReference>
<dbReference type="InterPro" id="IPR036188">
    <property type="entry name" value="FAD/NAD-bd_sf"/>
</dbReference>
<evidence type="ECO:0000256" key="1">
    <source>
        <dbReference type="ARBA" id="ARBA00001974"/>
    </source>
</evidence>
<keyword evidence="3" id="KW-0285">Flavoprotein</keyword>
<accession>A0A9P8DB40</accession>
<dbReference type="InterPro" id="IPR027424">
    <property type="entry name" value="Glucose_Oxidase_domain_2"/>
</dbReference>
<dbReference type="GeneID" id="68317352"/>
<feature type="domain" description="Glucose-methanol-choline oxidoreductase C-terminal" evidence="6">
    <location>
        <begin position="186"/>
        <end position="318"/>
    </location>
</feature>
<dbReference type="PANTHER" id="PTHR11552">
    <property type="entry name" value="GLUCOSE-METHANOL-CHOLINE GMC OXIDOREDUCTASE"/>
    <property type="match status" value="1"/>
</dbReference>